<evidence type="ECO:0000313" key="10">
    <source>
        <dbReference type="Proteomes" id="UP000070539"/>
    </source>
</evidence>
<keyword evidence="2 9" id="KW-0645">Protease</keyword>
<dbReference type="EC" id="3.4.24.-" evidence="9"/>
<dbReference type="Proteomes" id="UP000070539">
    <property type="component" value="Unassembled WGS sequence"/>
</dbReference>
<dbReference type="PANTHER" id="PTHR43690:SF18">
    <property type="entry name" value="INSULIN-DEGRADING ENZYME-RELATED"/>
    <property type="match status" value="1"/>
</dbReference>
<dbReference type="Pfam" id="PF05193">
    <property type="entry name" value="Peptidase_M16_C"/>
    <property type="match status" value="1"/>
</dbReference>
<evidence type="ECO:0000259" key="8">
    <source>
        <dbReference type="Pfam" id="PF05193"/>
    </source>
</evidence>
<evidence type="ECO:0000256" key="5">
    <source>
        <dbReference type="ARBA" id="ARBA00022833"/>
    </source>
</evidence>
<feature type="domain" description="Peptidase M16 N-terminal" evidence="7">
    <location>
        <begin position="61"/>
        <end position="172"/>
    </location>
</feature>
<dbReference type="Gene3D" id="3.30.830.10">
    <property type="entry name" value="Metalloenzyme, LuxS/M16 peptidase-like"/>
    <property type="match status" value="2"/>
</dbReference>
<keyword evidence="5" id="KW-0862">Zinc</keyword>
<evidence type="ECO:0000256" key="3">
    <source>
        <dbReference type="ARBA" id="ARBA00022723"/>
    </source>
</evidence>
<dbReference type="InterPro" id="IPR007863">
    <property type="entry name" value="Peptidase_M16_C"/>
</dbReference>
<dbReference type="GO" id="GO:0006508">
    <property type="term" value="P:proteolysis"/>
    <property type="evidence" value="ECO:0007669"/>
    <property type="project" value="UniProtKB-KW"/>
</dbReference>
<reference evidence="9 10" key="1">
    <citation type="submission" date="2016-01" db="EMBL/GenBank/DDBJ databases">
        <title>Genome sequence of Clostridium neopropionicum X4, DSM-3847.</title>
        <authorList>
            <person name="Poehlein A."/>
            <person name="Beck M.H."/>
            <person name="Bengelsdorf F.R."/>
            <person name="Daniel R."/>
            <person name="Duerre P."/>
        </authorList>
    </citation>
    <scope>NUCLEOTIDE SEQUENCE [LARGE SCALE GENOMIC DNA]</scope>
    <source>
        <strain evidence="9 10">DSM-3847</strain>
    </source>
</reference>
<dbReference type="STRING" id="36847.CLNEO_20680"/>
<name>A0A136WE87_9FIRM</name>
<dbReference type="GO" id="GO:0046872">
    <property type="term" value="F:metal ion binding"/>
    <property type="evidence" value="ECO:0007669"/>
    <property type="project" value="UniProtKB-KW"/>
</dbReference>
<dbReference type="PANTHER" id="PTHR43690">
    <property type="entry name" value="NARDILYSIN"/>
    <property type="match status" value="1"/>
</dbReference>
<keyword evidence="3" id="KW-0479">Metal-binding</keyword>
<dbReference type="GO" id="GO:0008237">
    <property type="term" value="F:metallopeptidase activity"/>
    <property type="evidence" value="ECO:0007669"/>
    <property type="project" value="UniProtKB-KW"/>
</dbReference>
<dbReference type="RefSeq" id="WP_066088469.1">
    <property type="nucleotide sequence ID" value="NZ_LRVM01000006.1"/>
</dbReference>
<dbReference type="InterPro" id="IPR011765">
    <property type="entry name" value="Pept_M16_N"/>
</dbReference>
<dbReference type="NCBIfam" id="NF047421">
    <property type="entry name" value="YfmH_fam"/>
    <property type="match status" value="1"/>
</dbReference>
<dbReference type="InterPro" id="IPR050626">
    <property type="entry name" value="Peptidase_M16"/>
</dbReference>
<comment type="similarity">
    <text evidence="1">Belongs to the peptidase M16 family.</text>
</comment>
<comment type="caution">
    <text evidence="9">The sequence shown here is derived from an EMBL/GenBank/DDBJ whole genome shotgun (WGS) entry which is preliminary data.</text>
</comment>
<proteinExistence type="inferred from homology"/>
<dbReference type="SUPFAM" id="SSF63411">
    <property type="entry name" value="LuxS/MPP-like metallohydrolase"/>
    <property type="match status" value="2"/>
</dbReference>
<dbReference type="AlphaFoldDB" id="A0A136WE87"/>
<dbReference type="PATRIC" id="fig|36847.3.peg.2431"/>
<evidence type="ECO:0000256" key="6">
    <source>
        <dbReference type="ARBA" id="ARBA00023049"/>
    </source>
</evidence>
<evidence type="ECO:0000256" key="2">
    <source>
        <dbReference type="ARBA" id="ARBA00022670"/>
    </source>
</evidence>
<keyword evidence="6" id="KW-0482">Metalloprotease</keyword>
<sequence length="415" mass="47807">MKETDTKKNGTVWAKMASGADFYFIPMPNYGEKAAAIVVKAGSDFLACNSPKEEKPVKFPEGTAHFIEHRLFRQRWGDAFAAFSKQGASANAFTDAQKTVYYFSCQENFFENLRLLLSFVQNPYFLEEETEQEKSIIESEITMYDDTPSWRVYYQLLQAMYHRHPIRNPIAGNHKTMKEINHKLLQQAYDCMYTTNRFSLICAGDISARKIIEAAEMIKKSKPGEKPLFEREPEEIKESYTEGKLGISRPIFQIGFKMMPMTKDVLRQRILMNILMDILVGESSAFYHEAYTKKYLDEPLGNAYFSGEGYAFCAFAGSGEQSKEVSELLLQHLEILRKEGVGKEDFSRIRKKQIGYFIRQSQSVSGMLMGQIEWAMDDTPAGEAFRMMKAVRKNEVDDLLRRELMKEKMVLSVIR</sequence>
<dbReference type="OrthoDB" id="9811314at2"/>
<dbReference type="InterPro" id="IPR011249">
    <property type="entry name" value="Metalloenz_LuxS/M16"/>
</dbReference>
<evidence type="ECO:0000259" key="7">
    <source>
        <dbReference type="Pfam" id="PF00675"/>
    </source>
</evidence>
<keyword evidence="10" id="KW-1185">Reference proteome</keyword>
<keyword evidence="4 9" id="KW-0378">Hydrolase</keyword>
<accession>A0A136WE87</accession>
<dbReference type="Pfam" id="PF00675">
    <property type="entry name" value="Peptidase_M16"/>
    <property type="match status" value="1"/>
</dbReference>
<evidence type="ECO:0000256" key="4">
    <source>
        <dbReference type="ARBA" id="ARBA00022801"/>
    </source>
</evidence>
<gene>
    <name evidence="9" type="primary">albF</name>
    <name evidence="9" type="ORF">CLNEO_20680</name>
</gene>
<evidence type="ECO:0000313" key="9">
    <source>
        <dbReference type="EMBL" id="KXL52659.1"/>
    </source>
</evidence>
<feature type="domain" description="Peptidase M16 C-terminal" evidence="8">
    <location>
        <begin position="180"/>
        <end position="351"/>
    </location>
</feature>
<evidence type="ECO:0000256" key="1">
    <source>
        <dbReference type="ARBA" id="ARBA00007261"/>
    </source>
</evidence>
<dbReference type="EMBL" id="LRVM01000006">
    <property type="protein sequence ID" value="KXL52659.1"/>
    <property type="molecule type" value="Genomic_DNA"/>
</dbReference>
<organism evidence="9 10">
    <name type="scientific">Anaerotignum neopropionicum</name>
    <dbReference type="NCBI Taxonomy" id="36847"/>
    <lineage>
        <taxon>Bacteria</taxon>
        <taxon>Bacillati</taxon>
        <taxon>Bacillota</taxon>
        <taxon>Clostridia</taxon>
        <taxon>Lachnospirales</taxon>
        <taxon>Anaerotignaceae</taxon>
        <taxon>Anaerotignum</taxon>
    </lineage>
</organism>
<protein>
    <submittedName>
        <fullName evidence="9">Putative zinc protease AlbF</fullName>
        <ecNumber evidence="9">3.4.24.-</ecNumber>
    </submittedName>
</protein>